<dbReference type="PANTHER" id="PTHR40274:SF4">
    <property type="entry name" value="BLL1406 PROTEIN"/>
    <property type="match status" value="1"/>
</dbReference>
<dbReference type="SUPFAM" id="SSF69322">
    <property type="entry name" value="Tricorn protease domain 2"/>
    <property type="match status" value="1"/>
</dbReference>
<evidence type="ECO:0000256" key="1">
    <source>
        <dbReference type="SAM" id="SignalP"/>
    </source>
</evidence>
<evidence type="ECO:0000313" key="2">
    <source>
        <dbReference type="EMBL" id="MFC6016286.1"/>
    </source>
</evidence>
<dbReference type="SUPFAM" id="SSF75011">
    <property type="entry name" value="3-carboxy-cis,cis-mucoante lactonizing enzyme"/>
    <property type="match status" value="1"/>
</dbReference>
<keyword evidence="3" id="KW-1185">Reference proteome</keyword>
<reference evidence="3" key="1">
    <citation type="journal article" date="2019" name="Int. J. Syst. Evol. Microbiol.">
        <title>The Global Catalogue of Microorganisms (GCM) 10K type strain sequencing project: providing services to taxonomists for standard genome sequencing and annotation.</title>
        <authorList>
            <consortium name="The Broad Institute Genomics Platform"/>
            <consortium name="The Broad Institute Genome Sequencing Center for Infectious Disease"/>
            <person name="Wu L."/>
            <person name="Ma J."/>
        </authorList>
    </citation>
    <scope>NUCLEOTIDE SEQUENCE [LARGE SCALE GENOMIC DNA]</scope>
    <source>
        <strain evidence="3">ZS-35-S2</strain>
    </source>
</reference>
<dbReference type="Proteomes" id="UP001596203">
    <property type="component" value="Unassembled WGS sequence"/>
</dbReference>
<accession>A0ABW1K3I6</accession>
<dbReference type="Gene3D" id="2.130.10.10">
    <property type="entry name" value="YVTN repeat-like/Quinoprotein amine dehydrogenase"/>
    <property type="match status" value="3"/>
</dbReference>
<evidence type="ECO:0000313" key="3">
    <source>
        <dbReference type="Proteomes" id="UP001596203"/>
    </source>
</evidence>
<dbReference type="InterPro" id="IPR051344">
    <property type="entry name" value="Vgb"/>
</dbReference>
<comment type="caution">
    <text evidence="2">The sequence shown here is derived from an EMBL/GenBank/DDBJ whole genome shotgun (WGS) entry which is preliminary data.</text>
</comment>
<protein>
    <submittedName>
        <fullName evidence="2">Uncharacterized protein</fullName>
    </submittedName>
</protein>
<keyword evidence="1" id="KW-0732">Signal</keyword>
<feature type="chain" id="PRO_5047501092" evidence="1">
    <location>
        <begin position="30"/>
        <end position="770"/>
    </location>
</feature>
<proteinExistence type="predicted"/>
<dbReference type="EMBL" id="JBHSPR010000007">
    <property type="protein sequence ID" value="MFC6016286.1"/>
    <property type="molecule type" value="Genomic_DNA"/>
</dbReference>
<dbReference type="RefSeq" id="WP_377419512.1">
    <property type="nucleotide sequence ID" value="NZ_JBHSPR010000007.1"/>
</dbReference>
<gene>
    <name evidence="2" type="ORF">ACFP2T_08755</name>
</gene>
<organism evidence="2 3">
    <name type="scientific">Plantactinospora solaniradicis</name>
    <dbReference type="NCBI Taxonomy" id="1723736"/>
    <lineage>
        <taxon>Bacteria</taxon>
        <taxon>Bacillati</taxon>
        <taxon>Actinomycetota</taxon>
        <taxon>Actinomycetes</taxon>
        <taxon>Micromonosporales</taxon>
        <taxon>Micromonosporaceae</taxon>
        <taxon>Plantactinospora</taxon>
    </lineage>
</organism>
<dbReference type="PANTHER" id="PTHR40274">
    <property type="entry name" value="VIRGINIAMYCIN B LYASE"/>
    <property type="match status" value="1"/>
</dbReference>
<dbReference type="InterPro" id="IPR015943">
    <property type="entry name" value="WD40/YVTN_repeat-like_dom_sf"/>
</dbReference>
<name>A0ABW1K3I6_9ACTN</name>
<feature type="signal peptide" evidence="1">
    <location>
        <begin position="1"/>
        <end position="29"/>
    </location>
</feature>
<sequence length="770" mass="81191">MSLSCRIVLPATVALAVTAAVLPAGPVQAAPTPVQAAPIPVRVAPANADPGTVTDFGVQQTALTVFETHYGTGADDRPVAYGVQMGSPGVLSVTDPVTRELLDTAYLHESSGAWGITQASDGMVYAGSYPNAHVYSYDPRTRVTTDLGAPVAGQGYLYGLRSGTDGRIYGGTYPDAHVFSYSPTEGFRDYGAMYPGEQYVVDTAVDAARNVLWAAIGSHGHLVRLDLTTGEKRDIWPEVLRGDASYPYDVNLVGGKLFVKRSQQQALVLDPDSGAVLADGFTMNSRGTSALAPDGRSVYFTSGSQLWRYDLPTDTYGPAPDGAGAPLATAGASIGFGFVAGRLHATIGNYSGQALWYDPATGASERYRLPFPPQALDINNISAGPDGRVYTNLYINGNMAVLDPATGVTTNVGRIGQTDGFGWHDGLMYQGVYPYGGVLEYDPARPYQSGTNPRELFRMQPDGQNRPIAFASAGSKLFVGSTPDYGLWGGALTVYDIATGTRTTHRDIIPDQAVIALSVIGDRLWAGSTIGGGGGTEPRATEAKLFTADLATGEKIAEYTPVPGAFAISSVAPGPDGMVWGLADGELFVLDPATGATVHRLDVPGNHTGAHDELVVNPADEHVYASLDGYLLRIDPLSKAVTVIRDAQTYRLTQDGQGNLWFRNGVKAPNGAVQYGSNLLRYVPEADGCRGSDLRATVLTGAVDSRVRNRYGTDGCTVNDLIRDEATWDSRAAFLVHVVHVTGRLVRAKTITAAEMGAILVAAARSGVGG</sequence>